<keyword evidence="5" id="KW-1185">Reference proteome</keyword>
<dbReference type="Gene3D" id="3.40.50.360">
    <property type="match status" value="1"/>
</dbReference>
<dbReference type="InterPro" id="IPR050712">
    <property type="entry name" value="NAD(P)H-dep_reductase"/>
</dbReference>
<dbReference type="GO" id="GO:0010181">
    <property type="term" value="F:FMN binding"/>
    <property type="evidence" value="ECO:0007669"/>
    <property type="project" value="TreeGrafter"/>
</dbReference>
<protein>
    <submittedName>
        <fullName evidence="3">NAD(P)H-dependent oxidoreductase</fullName>
    </submittedName>
</protein>
<feature type="domain" description="NADPH-dependent FMN reductase-like" evidence="2">
    <location>
        <begin position="1"/>
        <end position="139"/>
    </location>
</feature>
<dbReference type="RefSeq" id="WP_215338441.1">
    <property type="nucleotide sequence ID" value="NZ_JAGSGD010000001.1"/>
</dbReference>
<name>A0A941CZQ1_9CAUL</name>
<organism evidence="3 5">
    <name type="scientific">Phenylobacterium glaciei</name>
    <dbReference type="NCBI Taxonomy" id="2803784"/>
    <lineage>
        <taxon>Bacteria</taxon>
        <taxon>Pseudomonadati</taxon>
        <taxon>Pseudomonadota</taxon>
        <taxon>Alphaproteobacteria</taxon>
        <taxon>Caulobacterales</taxon>
        <taxon>Caulobacteraceae</taxon>
        <taxon>Phenylobacterium</taxon>
    </lineage>
</organism>
<dbReference type="SUPFAM" id="SSF52218">
    <property type="entry name" value="Flavoproteins"/>
    <property type="match status" value="1"/>
</dbReference>
<dbReference type="Proteomes" id="UP000622580">
    <property type="component" value="Unassembled WGS sequence"/>
</dbReference>
<evidence type="ECO:0000313" key="3">
    <source>
        <dbReference type="EMBL" id="MBR7618564.1"/>
    </source>
</evidence>
<reference evidence="4" key="1">
    <citation type="submission" date="2021-01" db="EMBL/GenBank/DDBJ databases">
        <title>Genome sequence of Phenylobacterium sp. 20VBR1 isolated from a valley glaceir, Ny-Alesund, Svalbard.</title>
        <authorList>
            <person name="Thomas F.A."/>
            <person name="Krishnan K.P."/>
            <person name="Sinha R.K."/>
        </authorList>
    </citation>
    <scope>NUCLEOTIDE SEQUENCE</scope>
    <source>
        <strain evidence="4">20VBR1</strain>
    </source>
</reference>
<evidence type="ECO:0000313" key="4">
    <source>
        <dbReference type="EMBL" id="QQZ50960.1"/>
    </source>
</evidence>
<sequence>MRLLALCGSLRAVSSNGAALEAAALLAPAGVEVLLYDGLAQLPHFNPDLDTDTPPQPVAELRRAVGASDGLLISSPEYAHGVPGALKNGLDWLVASLEFADTPTILISTSPASVHAPAQLREILTTMSARLVEEAFVALPLRGRPLDAGAIAADPALSEALASGLARLAAAISAEPRADR</sequence>
<keyword evidence="1" id="KW-0732">Signal</keyword>
<evidence type="ECO:0000256" key="1">
    <source>
        <dbReference type="SAM" id="SignalP"/>
    </source>
</evidence>
<dbReference type="EMBL" id="CP068570">
    <property type="protein sequence ID" value="QQZ50960.1"/>
    <property type="molecule type" value="Genomic_DNA"/>
</dbReference>
<dbReference type="GO" id="GO:0005829">
    <property type="term" value="C:cytosol"/>
    <property type="evidence" value="ECO:0007669"/>
    <property type="project" value="TreeGrafter"/>
</dbReference>
<dbReference type="PANTHER" id="PTHR30543:SF21">
    <property type="entry name" value="NAD(P)H-DEPENDENT FMN REDUCTASE LOT6"/>
    <property type="match status" value="1"/>
</dbReference>
<evidence type="ECO:0000259" key="2">
    <source>
        <dbReference type="Pfam" id="PF03358"/>
    </source>
</evidence>
<dbReference type="PANTHER" id="PTHR30543">
    <property type="entry name" value="CHROMATE REDUCTASE"/>
    <property type="match status" value="1"/>
</dbReference>
<feature type="signal peptide" evidence="1">
    <location>
        <begin position="1"/>
        <end position="18"/>
    </location>
</feature>
<feature type="chain" id="PRO_5044462929" evidence="1">
    <location>
        <begin position="19"/>
        <end position="180"/>
    </location>
</feature>
<dbReference type="InterPro" id="IPR029039">
    <property type="entry name" value="Flavoprotein-like_sf"/>
</dbReference>
<proteinExistence type="predicted"/>
<gene>
    <name evidence="3" type="ORF">JKL49_04115</name>
    <name evidence="4" type="ORF">JKL49_06965</name>
</gene>
<dbReference type="GO" id="GO:0016491">
    <property type="term" value="F:oxidoreductase activity"/>
    <property type="evidence" value="ECO:0007669"/>
    <property type="project" value="InterPro"/>
</dbReference>
<accession>A0A941CZQ1</accession>
<dbReference type="EMBL" id="JAGSGD010000001">
    <property type="protein sequence ID" value="MBR7618564.1"/>
    <property type="molecule type" value="Genomic_DNA"/>
</dbReference>
<reference evidence="3" key="2">
    <citation type="submission" date="2021-04" db="EMBL/GenBank/DDBJ databases">
        <title>Draft genome assembly of strain Phenylobacterium sp. 20VBR1 using MiniION and Illumina platforms.</title>
        <authorList>
            <person name="Thomas F.A."/>
            <person name="Krishnan K.P."/>
            <person name="Sinha R.K."/>
        </authorList>
    </citation>
    <scope>NUCLEOTIDE SEQUENCE</scope>
    <source>
        <strain evidence="3">20VBR1</strain>
    </source>
</reference>
<evidence type="ECO:0000313" key="5">
    <source>
        <dbReference type="Proteomes" id="UP000622580"/>
    </source>
</evidence>
<dbReference type="AlphaFoldDB" id="A0A941CZQ1"/>
<dbReference type="Pfam" id="PF03358">
    <property type="entry name" value="FMN_red"/>
    <property type="match status" value="1"/>
</dbReference>
<dbReference type="InterPro" id="IPR005025">
    <property type="entry name" value="FMN_Rdtase-like_dom"/>
</dbReference>